<reference evidence="2" key="2">
    <citation type="submission" date="2025-08" db="UniProtKB">
        <authorList>
            <consortium name="RefSeq"/>
        </authorList>
    </citation>
    <scope>IDENTIFICATION</scope>
    <source>
        <tissue evidence="2">Leaf</tissue>
    </source>
</reference>
<name>A0AC58TE12_TOBAC</name>
<keyword evidence="1" id="KW-1185">Reference proteome</keyword>
<reference evidence="1" key="1">
    <citation type="journal article" date="2014" name="Nat. Commun.">
        <title>The tobacco genome sequence and its comparison with those of tomato and potato.</title>
        <authorList>
            <person name="Sierro N."/>
            <person name="Battey J.N."/>
            <person name="Ouadi S."/>
            <person name="Bakaher N."/>
            <person name="Bovet L."/>
            <person name="Willig A."/>
            <person name="Goepfert S."/>
            <person name="Peitsch M.C."/>
            <person name="Ivanov N.V."/>
        </authorList>
    </citation>
    <scope>NUCLEOTIDE SEQUENCE [LARGE SCALE GENOMIC DNA]</scope>
</reference>
<dbReference type="RefSeq" id="XP_075095476.1">
    <property type="nucleotide sequence ID" value="XM_075239375.1"/>
</dbReference>
<sequence>MDFIDGLPKVKGYEVIMVVVEMLSNHNQRQRYGVLEQFLAGDICFTRSTSVQLNMSSAYHPQSDSQTEVAPLIHLPYIPGESAASEVDNILTSGELKLQLLKHHLSRAQLRMKNEADKHMSDRSFQVGDWMYLKVQPYKQTTISSQPYQKLAAKFNRPFQVTKSIGSVPIHFYFQHQSKSI</sequence>
<proteinExistence type="predicted"/>
<evidence type="ECO:0000313" key="1">
    <source>
        <dbReference type="Proteomes" id="UP000790787"/>
    </source>
</evidence>
<protein>
    <submittedName>
        <fullName evidence="2">Uncharacterized protein LOC142173735</fullName>
    </submittedName>
</protein>
<accession>A0AC58TE12</accession>
<dbReference type="Proteomes" id="UP000790787">
    <property type="component" value="Chromosome 19"/>
</dbReference>
<organism evidence="1 2">
    <name type="scientific">Nicotiana tabacum</name>
    <name type="common">Common tobacco</name>
    <dbReference type="NCBI Taxonomy" id="4097"/>
    <lineage>
        <taxon>Eukaryota</taxon>
        <taxon>Viridiplantae</taxon>
        <taxon>Streptophyta</taxon>
        <taxon>Embryophyta</taxon>
        <taxon>Tracheophyta</taxon>
        <taxon>Spermatophyta</taxon>
        <taxon>Magnoliopsida</taxon>
        <taxon>eudicotyledons</taxon>
        <taxon>Gunneridae</taxon>
        <taxon>Pentapetalae</taxon>
        <taxon>asterids</taxon>
        <taxon>lamiids</taxon>
        <taxon>Solanales</taxon>
        <taxon>Solanaceae</taxon>
        <taxon>Nicotianoideae</taxon>
        <taxon>Nicotianeae</taxon>
        <taxon>Nicotiana</taxon>
    </lineage>
</organism>
<evidence type="ECO:0000313" key="2">
    <source>
        <dbReference type="RefSeq" id="XP_075095476.1"/>
    </source>
</evidence>
<gene>
    <name evidence="2" type="primary">LOC142173735</name>
</gene>